<dbReference type="Proteomes" id="UP000245765">
    <property type="component" value="Unassembled WGS sequence"/>
</dbReference>
<dbReference type="Pfam" id="PF13561">
    <property type="entry name" value="adh_short_C2"/>
    <property type="match status" value="1"/>
</dbReference>
<sequence length="273" mass="28230">MNGHGPVRRPVSASEGRIAVELAGRTVLVTGASKGIGAEIVRAVGAAGATVIAHCRSDRAGAEAALSAVPPERRYILQADQADPRAMDALWRDALALAPRIDVVVLNAAVFLNTGGIEDDLDAWETAWETQWRVNVAAPTRLMKHAVNHFVGAGGGVLVTMSSWTAQRGAGSPKTVAYAASKAAVRAAAQTVARHYAKAGVLSYIVAPGVVRTQMSVDAAAVAGGEAQVTAGLAMGEWVPPEELGELVAFLATGRVRHLTGATIDVNGASYLR</sequence>
<dbReference type="InterPro" id="IPR036291">
    <property type="entry name" value="NAD(P)-bd_dom_sf"/>
</dbReference>
<dbReference type="SUPFAM" id="SSF51735">
    <property type="entry name" value="NAD(P)-binding Rossmann-fold domains"/>
    <property type="match status" value="1"/>
</dbReference>
<proteinExistence type="inferred from homology"/>
<evidence type="ECO:0008006" key="5">
    <source>
        <dbReference type="Google" id="ProtNLM"/>
    </source>
</evidence>
<dbReference type="InterPro" id="IPR002347">
    <property type="entry name" value="SDR_fam"/>
</dbReference>
<keyword evidence="4" id="KW-1185">Reference proteome</keyword>
<accession>A0A317FEU5</accession>
<name>A0A317FEU5_9PROT</name>
<dbReference type="AlphaFoldDB" id="A0A317FEU5"/>
<evidence type="ECO:0000313" key="3">
    <source>
        <dbReference type="EMBL" id="PWS37315.1"/>
    </source>
</evidence>
<gene>
    <name evidence="3" type="ORF">DFH01_10720</name>
</gene>
<comment type="similarity">
    <text evidence="1">Belongs to the short-chain dehydrogenases/reductases (SDR) family.</text>
</comment>
<reference evidence="4" key="1">
    <citation type="submission" date="2018-05" db="EMBL/GenBank/DDBJ databases">
        <authorList>
            <person name="Du Z."/>
            <person name="Wang X."/>
        </authorList>
    </citation>
    <scope>NUCLEOTIDE SEQUENCE [LARGE SCALE GENOMIC DNA]</scope>
    <source>
        <strain evidence="4">CQN31</strain>
    </source>
</reference>
<dbReference type="PANTHER" id="PTHR43639:SF1">
    <property type="entry name" value="SHORT-CHAIN DEHYDROGENASE_REDUCTASE FAMILY PROTEIN"/>
    <property type="match status" value="1"/>
</dbReference>
<keyword evidence="2" id="KW-0560">Oxidoreductase</keyword>
<organism evidence="3 4">
    <name type="scientific">Falsiroseomonas bella</name>
    <dbReference type="NCBI Taxonomy" id="2184016"/>
    <lineage>
        <taxon>Bacteria</taxon>
        <taxon>Pseudomonadati</taxon>
        <taxon>Pseudomonadota</taxon>
        <taxon>Alphaproteobacteria</taxon>
        <taxon>Acetobacterales</taxon>
        <taxon>Roseomonadaceae</taxon>
        <taxon>Falsiroseomonas</taxon>
    </lineage>
</organism>
<comment type="caution">
    <text evidence="3">The sequence shown here is derived from an EMBL/GenBank/DDBJ whole genome shotgun (WGS) entry which is preliminary data.</text>
</comment>
<dbReference type="Gene3D" id="3.40.50.720">
    <property type="entry name" value="NAD(P)-binding Rossmann-like Domain"/>
    <property type="match status" value="1"/>
</dbReference>
<dbReference type="PANTHER" id="PTHR43639">
    <property type="entry name" value="OXIDOREDUCTASE, SHORT-CHAIN DEHYDROGENASE/REDUCTASE FAMILY (AFU_ORTHOLOGUE AFUA_5G02870)"/>
    <property type="match status" value="1"/>
</dbReference>
<dbReference type="CDD" id="cd05233">
    <property type="entry name" value="SDR_c"/>
    <property type="match status" value="1"/>
</dbReference>
<evidence type="ECO:0000256" key="1">
    <source>
        <dbReference type="ARBA" id="ARBA00006484"/>
    </source>
</evidence>
<evidence type="ECO:0000256" key="2">
    <source>
        <dbReference type="ARBA" id="ARBA00023002"/>
    </source>
</evidence>
<dbReference type="GO" id="GO:0016491">
    <property type="term" value="F:oxidoreductase activity"/>
    <property type="evidence" value="ECO:0007669"/>
    <property type="project" value="UniProtKB-KW"/>
</dbReference>
<dbReference type="EMBL" id="QGNA01000002">
    <property type="protein sequence ID" value="PWS37315.1"/>
    <property type="molecule type" value="Genomic_DNA"/>
</dbReference>
<protein>
    <recommendedName>
        <fullName evidence="5">SDR family oxidoreductase</fullName>
    </recommendedName>
</protein>
<evidence type="ECO:0000313" key="4">
    <source>
        <dbReference type="Proteomes" id="UP000245765"/>
    </source>
</evidence>
<dbReference type="PRINTS" id="PR00081">
    <property type="entry name" value="GDHRDH"/>
</dbReference>